<evidence type="ECO:0000313" key="1">
    <source>
        <dbReference type="EMBL" id="PFH35658.1"/>
    </source>
</evidence>
<protein>
    <submittedName>
        <fullName evidence="1">Phosphatidylserine decarboxylase</fullName>
    </submittedName>
</protein>
<proteinExistence type="predicted"/>
<dbReference type="KEGG" id="bbes:BESB_053090"/>
<comment type="caution">
    <text evidence="1">The sequence shown here is derived from an EMBL/GenBank/DDBJ whole genome shotgun (WGS) entry which is preliminary data.</text>
</comment>
<dbReference type="VEuPathDB" id="ToxoDB:BESB_053090"/>
<dbReference type="Proteomes" id="UP000224006">
    <property type="component" value="Chromosome IV"/>
</dbReference>
<accession>A0A2A9MAZ2</accession>
<sequence length="94" mass="10373">MDRSHAYDIIGIPACCVLMGFAERTVRLTLVVETGSKNRKDLTLTTTRIEVETDPCDGGWEDSTVGTTTTMCMIRSVERDAVNMLTTSLVNEDL</sequence>
<reference evidence="1 2" key="1">
    <citation type="submission" date="2017-09" db="EMBL/GenBank/DDBJ databases">
        <title>Genome sequencing of Besnoitia besnoiti strain Bb-Ger1.</title>
        <authorList>
            <person name="Schares G."/>
            <person name="Venepally P."/>
            <person name="Lorenzi H.A."/>
        </authorList>
    </citation>
    <scope>NUCLEOTIDE SEQUENCE [LARGE SCALE GENOMIC DNA]</scope>
    <source>
        <strain evidence="1 2">Bb-Ger1</strain>
    </source>
</reference>
<gene>
    <name evidence="1" type="ORF">BESB_053090</name>
</gene>
<name>A0A2A9MAZ2_BESBE</name>
<dbReference type="GeneID" id="40310238"/>
<evidence type="ECO:0000313" key="2">
    <source>
        <dbReference type="Proteomes" id="UP000224006"/>
    </source>
</evidence>
<dbReference type="RefSeq" id="XP_029219667.1">
    <property type="nucleotide sequence ID" value="XM_029363744.1"/>
</dbReference>
<organism evidence="1 2">
    <name type="scientific">Besnoitia besnoiti</name>
    <name type="common">Apicomplexan protozoan</name>
    <dbReference type="NCBI Taxonomy" id="94643"/>
    <lineage>
        <taxon>Eukaryota</taxon>
        <taxon>Sar</taxon>
        <taxon>Alveolata</taxon>
        <taxon>Apicomplexa</taxon>
        <taxon>Conoidasida</taxon>
        <taxon>Coccidia</taxon>
        <taxon>Eucoccidiorida</taxon>
        <taxon>Eimeriorina</taxon>
        <taxon>Sarcocystidae</taxon>
        <taxon>Besnoitia</taxon>
    </lineage>
</organism>
<dbReference type="AlphaFoldDB" id="A0A2A9MAZ2"/>
<keyword evidence="2" id="KW-1185">Reference proteome</keyword>
<dbReference type="EMBL" id="NWUJ01000004">
    <property type="protein sequence ID" value="PFH35658.1"/>
    <property type="molecule type" value="Genomic_DNA"/>
</dbReference>